<evidence type="ECO:0000313" key="3">
    <source>
        <dbReference type="Proteomes" id="UP001153321"/>
    </source>
</evidence>
<feature type="region of interest" description="Disordered" evidence="1">
    <location>
        <begin position="74"/>
        <end position="192"/>
    </location>
</feature>
<name>A0A9P0N1B6_SPOLI</name>
<accession>A0A9P0N1B6</accession>
<feature type="region of interest" description="Disordered" evidence="1">
    <location>
        <begin position="29"/>
        <end position="58"/>
    </location>
</feature>
<feature type="compositionally biased region" description="Low complexity" evidence="1">
    <location>
        <begin position="145"/>
        <end position="162"/>
    </location>
</feature>
<reference evidence="2" key="1">
    <citation type="submission" date="2022-02" db="EMBL/GenBank/DDBJ databases">
        <authorList>
            <person name="King R."/>
        </authorList>
    </citation>
    <scope>NUCLEOTIDE SEQUENCE</scope>
</reference>
<gene>
    <name evidence="2" type="ORF">SPLIT_LOCUS4198</name>
</gene>
<sequence>MGNGLSGAASVPALRGQCRRIHAAAPNHREGLTGVDDDAFVDVDRPPHPPSSNRRHRRRCVRRVDVIDVNRRVGDSGRPRHCHHRGMRVSSPSPCWRRRSSETSPSPPMRVSSPPRRWRRRSPETSPSPPIYMRMSALRCRCRTRATTLTSQPRRLSPKSSSPAPPPSPETPPAPPHSPEAPPAPPPSPGLPGPRCKCECGLCEAGHTLNYFI</sequence>
<organism evidence="2 3">
    <name type="scientific">Spodoptera littoralis</name>
    <name type="common">Egyptian cotton leafworm</name>
    <dbReference type="NCBI Taxonomy" id="7109"/>
    <lineage>
        <taxon>Eukaryota</taxon>
        <taxon>Metazoa</taxon>
        <taxon>Ecdysozoa</taxon>
        <taxon>Arthropoda</taxon>
        <taxon>Hexapoda</taxon>
        <taxon>Insecta</taxon>
        <taxon>Pterygota</taxon>
        <taxon>Neoptera</taxon>
        <taxon>Endopterygota</taxon>
        <taxon>Lepidoptera</taxon>
        <taxon>Glossata</taxon>
        <taxon>Ditrysia</taxon>
        <taxon>Noctuoidea</taxon>
        <taxon>Noctuidae</taxon>
        <taxon>Amphipyrinae</taxon>
        <taxon>Spodoptera</taxon>
    </lineage>
</organism>
<dbReference type="AlphaFoldDB" id="A0A9P0N1B6"/>
<feature type="compositionally biased region" description="Pro residues" evidence="1">
    <location>
        <begin position="163"/>
        <end position="192"/>
    </location>
</feature>
<dbReference type="EMBL" id="LR824549">
    <property type="protein sequence ID" value="CAH1638840.1"/>
    <property type="molecule type" value="Genomic_DNA"/>
</dbReference>
<keyword evidence="3" id="KW-1185">Reference proteome</keyword>
<evidence type="ECO:0000313" key="2">
    <source>
        <dbReference type="EMBL" id="CAH1638840.1"/>
    </source>
</evidence>
<evidence type="ECO:0000256" key="1">
    <source>
        <dbReference type="SAM" id="MobiDB-lite"/>
    </source>
</evidence>
<protein>
    <submittedName>
        <fullName evidence="2">Uncharacterized protein</fullName>
    </submittedName>
</protein>
<proteinExistence type="predicted"/>
<dbReference type="Proteomes" id="UP001153321">
    <property type="component" value="Chromosome 18"/>
</dbReference>